<dbReference type="Proteomes" id="UP000254808">
    <property type="component" value="Chromosome"/>
</dbReference>
<reference evidence="1 2" key="1">
    <citation type="submission" date="2018-03" db="EMBL/GenBank/DDBJ databases">
        <title>Phenotypic and genomic properties of Cyclonatronum proteinivorum gen. nov., sp. nov., a haloalkaliphilic bacteroidete from soda lakes possessing Na+-translocating rhodopsin.</title>
        <authorList>
            <person name="Toshchakov S.V."/>
            <person name="Korzhenkov A."/>
            <person name="Samarov N.I."/>
            <person name="Kublanov I.V."/>
            <person name="Muntyan M.S."/>
            <person name="Sorokin D.Y."/>
        </authorList>
    </citation>
    <scope>NUCLEOTIDE SEQUENCE [LARGE SCALE GENOMIC DNA]</scope>
    <source>
        <strain evidence="1 2">Omega</strain>
    </source>
</reference>
<gene>
    <name evidence="1" type="ORF">CYPRO_0420</name>
</gene>
<sequence>MCTLSWQRNPSQNELYLVFSRDEMRVRVKAEPPKFFSRNGIRYMAPVDPQGEGTWIAANDRGLILCLLNDYMGKSAANYTGESKSRGLLVRKLITLEDGSPEAVRTYMNRQSAASMPYNPFNLVAFSGLREPEMWHWNGECLETIPNPPMPVVSAGREQDKTQRLRAKVFDQLRTQHGGLIPESALLHAHEQAEPKPQPYSIAMELPDKGTMSITKVRLQHTESELRVKMEYLGGSPLYKPYEVIAGLSLTIPKPIGTPL</sequence>
<dbReference type="OrthoDB" id="4380123at2"/>
<dbReference type="KEGG" id="cprv:CYPRO_0420"/>
<evidence type="ECO:0000313" key="1">
    <source>
        <dbReference type="EMBL" id="AXI99706.1"/>
    </source>
</evidence>
<organism evidence="1 2">
    <name type="scientific">Cyclonatronum proteinivorum</name>
    <dbReference type="NCBI Taxonomy" id="1457365"/>
    <lineage>
        <taxon>Bacteria</taxon>
        <taxon>Pseudomonadati</taxon>
        <taxon>Balneolota</taxon>
        <taxon>Balneolia</taxon>
        <taxon>Balneolales</taxon>
        <taxon>Cyclonatronaceae</taxon>
        <taxon>Cyclonatronum</taxon>
    </lineage>
</organism>
<keyword evidence="2" id="KW-1185">Reference proteome</keyword>
<dbReference type="AlphaFoldDB" id="A0A345UGV5"/>
<dbReference type="PANTHER" id="PTHR17985">
    <property type="entry name" value="SER/THR-RICH PROTEIN T10 IN DGCR REGION"/>
    <property type="match status" value="1"/>
</dbReference>
<dbReference type="EMBL" id="CP027806">
    <property type="protein sequence ID" value="AXI99706.1"/>
    <property type="molecule type" value="Genomic_DNA"/>
</dbReference>
<evidence type="ECO:0000313" key="2">
    <source>
        <dbReference type="Proteomes" id="UP000254808"/>
    </source>
</evidence>
<dbReference type="InterPro" id="IPR008551">
    <property type="entry name" value="TANGO2"/>
</dbReference>
<dbReference type="RefSeq" id="WP_114983046.1">
    <property type="nucleotide sequence ID" value="NZ_CP027806.1"/>
</dbReference>
<protein>
    <submittedName>
        <fullName evidence="1">Transport protein</fullName>
    </submittedName>
</protein>
<accession>A0A345UGV5</accession>
<name>A0A345UGV5_9BACT</name>
<dbReference type="PANTHER" id="PTHR17985:SF8">
    <property type="entry name" value="TRANSPORT AND GOLGI ORGANIZATION PROTEIN 2 HOMOLOG"/>
    <property type="match status" value="1"/>
</dbReference>
<proteinExistence type="predicted"/>
<dbReference type="Pfam" id="PF05742">
    <property type="entry name" value="TANGO2"/>
    <property type="match status" value="1"/>
</dbReference>